<accession>A0ACB7I5D2</accession>
<name>A0ACB7I5D2_MANES</name>
<organism evidence="1 2">
    <name type="scientific">Manihot esculenta</name>
    <name type="common">Cassava</name>
    <name type="synonym">Jatropha manihot</name>
    <dbReference type="NCBI Taxonomy" id="3983"/>
    <lineage>
        <taxon>Eukaryota</taxon>
        <taxon>Viridiplantae</taxon>
        <taxon>Streptophyta</taxon>
        <taxon>Embryophyta</taxon>
        <taxon>Tracheophyta</taxon>
        <taxon>Spermatophyta</taxon>
        <taxon>Magnoliopsida</taxon>
        <taxon>eudicotyledons</taxon>
        <taxon>Gunneridae</taxon>
        <taxon>Pentapetalae</taxon>
        <taxon>rosids</taxon>
        <taxon>fabids</taxon>
        <taxon>Malpighiales</taxon>
        <taxon>Euphorbiaceae</taxon>
        <taxon>Crotonoideae</taxon>
        <taxon>Manihoteae</taxon>
        <taxon>Manihot</taxon>
    </lineage>
</organism>
<evidence type="ECO:0000313" key="2">
    <source>
        <dbReference type="Proteomes" id="UP000091857"/>
    </source>
</evidence>
<dbReference type="Proteomes" id="UP000091857">
    <property type="component" value="Chromosome 2"/>
</dbReference>
<protein>
    <submittedName>
        <fullName evidence="1">Uncharacterized protein</fullName>
    </submittedName>
</protein>
<keyword evidence="2" id="KW-1185">Reference proteome</keyword>
<dbReference type="EMBL" id="CM004388">
    <property type="protein sequence ID" value="KAG8660148.1"/>
    <property type="molecule type" value="Genomic_DNA"/>
</dbReference>
<evidence type="ECO:0000313" key="1">
    <source>
        <dbReference type="EMBL" id="KAG8660148.1"/>
    </source>
</evidence>
<gene>
    <name evidence="1" type="ORF">MANES_02G120800v8</name>
</gene>
<comment type="caution">
    <text evidence="1">The sequence shown here is derived from an EMBL/GenBank/DDBJ whole genome shotgun (WGS) entry which is preliminary data.</text>
</comment>
<reference evidence="2" key="1">
    <citation type="journal article" date="2016" name="Nat. Biotechnol.">
        <title>Sequencing wild and cultivated cassava and related species reveals extensive interspecific hybridization and genetic diversity.</title>
        <authorList>
            <person name="Bredeson J.V."/>
            <person name="Lyons J.B."/>
            <person name="Prochnik S.E."/>
            <person name="Wu G.A."/>
            <person name="Ha C.M."/>
            <person name="Edsinger-Gonzales E."/>
            <person name="Grimwood J."/>
            <person name="Schmutz J."/>
            <person name="Rabbi I.Y."/>
            <person name="Egesi C."/>
            <person name="Nauluvula P."/>
            <person name="Lebot V."/>
            <person name="Ndunguru J."/>
            <person name="Mkamilo G."/>
            <person name="Bart R.S."/>
            <person name="Setter T.L."/>
            <person name="Gleadow R.M."/>
            <person name="Kulakow P."/>
            <person name="Ferguson M.E."/>
            <person name="Rounsley S."/>
            <person name="Rokhsar D.S."/>
        </authorList>
    </citation>
    <scope>NUCLEOTIDE SEQUENCE [LARGE SCALE GENOMIC DNA]</scope>
    <source>
        <strain evidence="2">cv. AM560-2</strain>
    </source>
</reference>
<proteinExistence type="predicted"/>
<sequence length="527" mass="58993">MIYGYYARWIITRLTASISSYVQLILSCFLTRSSEKPLQLSHKSSSFHSPEFLSHYSQAPFMEGGGGGGAGGFGLRNLPNNPSIYLPFPPLTAVDRFLWGRGQFSQQQNQSNIKNNETLVSTNGLYDLSASNGAIAGDSLINWTCEINPRACLEGEVNVSGRICKGQAKKAKKIPCPSLIKGQWTEEEDRKLIKLVKQFGVRKWAQIAEKLAGRAGKQCRERWHNHLRPDIKKESWSEEEERILVEAHSKVGNRWAEIAKLIPGRTENAIKNHWNATKRRQNSRRKNKHTENKIAKPQSSILQDYIKSKNLKNPCPTSIGTPSHSTNTNINTPSSSSTSDDPSSQFNYFLPELSEPNVDDSPPLITQTYDDELLLQNFFNDNFMESSPEKPATKNPMEMETSSNVDNQLKNPSLVLDSLGLYQNNGDQQLADTSDQYDLFSSTLMSPIMCPSGLQAEERPTSYLYSDLYLSYLLNGATAISPSIDYGDNNSMNMELGIDQTRSNGKKEMDLIEMISSSHFFQGSNST</sequence>